<dbReference type="EMBL" id="JBEPCU010000147">
    <property type="protein sequence ID" value="MER6977658.1"/>
    <property type="molecule type" value="Genomic_DNA"/>
</dbReference>
<evidence type="ECO:0000313" key="1">
    <source>
        <dbReference type="EMBL" id="MER6977658.1"/>
    </source>
</evidence>
<accession>A0ABV1W1S4</accession>
<reference evidence="1 2" key="1">
    <citation type="submission" date="2024-06" db="EMBL/GenBank/DDBJ databases">
        <title>The Natural Products Discovery Center: Release of the First 8490 Sequenced Strains for Exploring Actinobacteria Biosynthetic Diversity.</title>
        <authorList>
            <person name="Kalkreuter E."/>
            <person name="Kautsar S.A."/>
            <person name="Yang D."/>
            <person name="Bader C.D."/>
            <person name="Teijaro C.N."/>
            <person name="Fluegel L."/>
            <person name="Davis C.M."/>
            <person name="Simpson J.R."/>
            <person name="Lauterbach L."/>
            <person name="Steele A.D."/>
            <person name="Gui C."/>
            <person name="Meng S."/>
            <person name="Li G."/>
            <person name="Viehrig K."/>
            <person name="Ye F."/>
            <person name="Su P."/>
            <person name="Kiefer A.F."/>
            <person name="Nichols A."/>
            <person name="Cepeda A.J."/>
            <person name="Yan W."/>
            <person name="Fan B."/>
            <person name="Jiang Y."/>
            <person name="Adhikari A."/>
            <person name="Zheng C.-J."/>
            <person name="Schuster L."/>
            <person name="Cowan T.M."/>
            <person name="Smanski M.J."/>
            <person name="Chevrette M.G."/>
            <person name="De Carvalho L.P.S."/>
            <person name="Shen B."/>
        </authorList>
    </citation>
    <scope>NUCLEOTIDE SEQUENCE [LARGE SCALE GENOMIC DNA]</scope>
    <source>
        <strain evidence="1 2">NPDC000634</strain>
    </source>
</reference>
<dbReference type="RefSeq" id="WP_086731246.1">
    <property type="nucleotide sequence ID" value="NZ_MUBM01000544.1"/>
</dbReference>
<comment type="caution">
    <text evidence="1">The sequence shown here is derived from an EMBL/GenBank/DDBJ whole genome shotgun (WGS) entry which is preliminary data.</text>
</comment>
<gene>
    <name evidence="1" type="ORF">ABT317_11715</name>
</gene>
<dbReference type="Proteomes" id="UP001458415">
    <property type="component" value="Unassembled WGS sequence"/>
</dbReference>
<organism evidence="1 2">
    <name type="scientific">Streptomyces carpinensis</name>
    <dbReference type="NCBI Taxonomy" id="66369"/>
    <lineage>
        <taxon>Bacteria</taxon>
        <taxon>Bacillati</taxon>
        <taxon>Actinomycetota</taxon>
        <taxon>Actinomycetes</taxon>
        <taxon>Kitasatosporales</taxon>
        <taxon>Streptomycetaceae</taxon>
        <taxon>Streptomyces</taxon>
    </lineage>
</organism>
<proteinExistence type="predicted"/>
<name>A0ABV1W1S4_9ACTN</name>
<protein>
    <recommendedName>
        <fullName evidence="3">DUF488 domain-containing protein</fullName>
    </recommendedName>
</protein>
<evidence type="ECO:0008006" key="3">
    <source>
        <dbReference type="Google" id="ProtNLM"/>
    </source>
</evidence>
<keyword evidence="2" id="KW-1185">Reference proteome</keyword>
<sequence length="142" mass="16043">MSDLRIATCTFQEFQPAMGTPVRTTAGRPRFQLPYALGGHAKLVTPPWSLVRAGLAADAYEFQYRRMLDQIGIDAIREELLEIARANDLDAPVVLLCFDKLGIEGNWCHRSHLSRWYTEQTGEQVPELGAIFRSSHRQGGLW</sequence>
<evidence type="ECO:0000313" key="2">
    <source>
        <dbReference type="Proteomes" id="UP001458415"/>
    </source>
</evidence>